<dbReference type="GeneID" id="77475850"/>
<evidence type="ECO:0000313" key="3">
    <source>
        <dbReference type="EMBL" id="KAB1867209.1"/>
    </source>
</evidence>
<comment type="caution">
    <text evidence="3">The sequence shown here is derived from an EMBL/GenBank/DDBJ whole genome shotgun (WGS) entry which is preliminary data.</text>
</comment>
<keyword evidence="1" id="KW-0812">Transmembrane</keyword>
<keyword evidence="1" id="KW-1133">Transmembrane helix</keyword>
<dbReference type="RefSeq" id="WP_151458808.1">
    <property type="nucleotide sequence ID" value="NZ_WAAO01000001.1"/>
</dbReference>
<evidence type="ECO:0008006" key="5">
    <source>
        <dbReference type="Google" id="ProtNLM"/>
    </source>
</evidence>
<proteinExistence type="predicted"/>
<name>A0ABQ6VFV0_9MICO</name>
<feature type="signal peptide" evidence="2">
    <location>
        <begin position="1"/>
        <end position="29"/>
    </location>
</feature>
<feature type="chain" id="PRO_5047362955" description="LPXTG cell wall anchor domain-containing protein" evidence="2">
    <location>
        <begin position="30"/>
        <end position="216"/>
    </location>
</feature>
<feature type="transmembrane region" description="Helical" evidence="1">
    <location>
        <begin position="184"/>
        <end position="203"/>
    </location>
</feature>
<sequence>MRRRLAFGRWLAVGLLAIAAVATPSTAWAAPATQVIQGDVLRLVSVADWDAAAGMLPGQPLRWDVAVSAQAPDPGVIRIGISATGGAALVVDVAMCRQAWAGTDCPGGATTLREDWPISRDGAETPLAEIADTETAHLRLAITLDAGDAAGSTEVRIQARGAGETVAVGPDGGLAVTGASPRTAWLAAAGVLLALAGAALGRGRRVRAEPQRRTRA</sequence>
<accession>A0ABQ6VFV0</accession>
<dbReference type="EMBL" id="WAAO01000001">
    <property type="protein sequence ID" value="KAB1867209.1"/>
    <property type="molecule type" value="Genomic_DNA"/>
</dbReference>
<reference evidence="4" key="1">
    <citation type="submission" date="2019-09" db="EMBL/GenBank/DDBJ databases">
        <title>Whole genome sequencing of Microbacterium maritypicum.</title>
        <authorList>
            <person name="Lenchi N."/>
        </authorList>
    </citation>
    <scope>NUCLEOTIDE SEQUENCE [LARGE SCALE GENOMIC DNA]</scope>
    <source>
        <strain evidence="4">G1</strain>
    </source>
</reference>
<protein>
    <recommendedName>
        <fullName evidence="5">LPXTG cell wall anchor domain-containing protein</fullName>
    </recommendedName>
</protein>
<gene>
    <name evidence="3" type="ORF">F6A08_05280</name>
</gene>
<organism evidence="3 4">
    <name type="scientific">Microbacterium algeriense</name>
    <dbReference type="NCBI Taxonomy" id="2615184"/>
    <lineage>
        <taxon>Bacteria</taxon>
        <taxon>Bacillati</taxon>
        <taxon>Actinomycetota</taxon>
        <taxon>Actinomycetes</taxon>
        <taxon>Micrococcales</taxon>
        <taxon>Microbacteriaceae</taxon>
        <taxon>Microbacterium</taxon>
    </lineage>
</organism>
<keyword evidence="1" id="KW-0472">Membrane</keyword>
<evidence type="ECO:0000256" key="2">
    <source>
        <dbReference type="SAM" id="SignalP"/>
    </source>
</evidence>
<evidence type="ECO:0000313" key="4">
    <source>
        <dbReference type="Proteomes" id="UP000478836"/>
    </source>
</evidence>
<dbReference type="Proteomes" id="UP000478836">
    <property type="component" value="Unassembled WGS sequence"/>
</dbReference>
<evidence type="ECO:0000256" key="1">
    <source>
        <dbReference type="SAM" id="Phobius"/>
    </source>
</evidence>
<keyword evidence="2" id="KW-0732">Signal</keyword>
<keyword evidence="4" id="KW-1185">Reference proteome</keyword>